<dbReference type="Pfam" id="PF13715">
    <property type="entry name" value="CarbopepD_reg_2"/>
    <property type="match status" value="1"/>
</dbReference>
<organism evidence="4 5">
    <name type="scientific">Negadavirga shengliensis</name>
    <dbReference type="NCBI Taxonomy" id="1389218"/>
    <lineage>
        <taxon>Bacteria</taxon>
        <taxon>Pseudomonadati</taxon>
        <taxon>Bacteroidota</taxon>
        <taxon>Cytophagia</taxon>
        <taxon>Cytophagales</taxon>
        <taxon>Cyclobacteriaceae</taxon>
        <taxon>Negadavirga</taxon>
    </lineage>
</organism>
<accession>A0ABV9T2U0</accession>
<dbReference type="InterPro" id="IPR039426">
    <property type="entry name" value="TonB-dep_rcpt-like"/>
</dbReference>
<gene>
    <name evidence="4" type="ORF">ACFPFU_15145</name>
</gene>
<dbReference type="InterPro" id="IPR037066">
    <property type="entry name" value="Plug_dom_sf"/>
</dbReference>
<name>A0ABV9T2U0_9BACT</name>
<evidence type="ECO:0000313" key="4">
    <source>
        <dbReference type="EMBL" id="MFC4873033.1"/>
    </source>
</evidence>
<dbReference type="InterPro" id="IPR023996">
    <property type="entry name" value="TonB-dep_OMP_SusC/RagA"/>
</dbReference>
<dbReference type="Gene3D" id="2.60.40.1120">
    <property type="entry name" value="Carboxypeptidase-like, regulatory domain"/>
    <property type="match status" value="1"/>
</dbReference>
<keyword evidence="2" id="KW-0732">Signal</keyword>
<evidence type="ECO:0000259" key="3">
    <source>
        <dbReference type="Pfam" id="PF07715"/>
    </source>
</evidence>
<dbReference type="RefSeq" id="WP_377065613.1">
    <property type="nucleotide sequence ID" value="NZ_JBHSJJ010000008.1"/>
</dbReference>
<dbReference type="Pfam" id="PF07715">
    <property type="entry name" value="Plug"/>
    <property type="match status" value="1"/>
</dbReference>
<dbReference type="NCBIfam" id="TIGR04057">
    <property type="entry name" value="SusC_RagA_signa"/>
    <property type="match status" value="1"/>
</dbReference>
<sequence>MKQKLPNPKTAGKYLWMMMVVQLFCCNQLFAYESHAQSSYDISKVNVNLNLTEASLLEVFRSIQDQTTYTFLYENQLMGLDHKVTLQIDGQSLEKVLYLLAERYDLSFKQVNDRISVKSSRKKNIPAVIVEVTVRGRVVDEEGFPMPGVSVLVKGTQIGTVTNSEGEYLLENAPDDATLVFSFIGYLTQEIPLNQRSTLDVSLEPDTQQLDEVIVVGFGTQKKINVTGAVATVDGDQLMQRPVPNAASMLQGRMPGVRVVQNSGQPGSEGIGIQVRGQGTFSGAGSNPLVLIDGVEGNLNDIDPNDIENVSVLKDAASASIYGSRAANGVILITTKKGEKGRLRIDYNANYAIHAPTRMPELITNSAEYMEMWNEARLNSNATTGLYSQEQIDLYRNATDRNQYPNADWLDIMFNPAPTHTQNLSFSGGENLTSYNISLGYVNQEGVMKGFDFERYNFRINLSSGINENIKFGTNLFMKRGDRSNPRQGAVDTFLSTLSQAPTYRPTLPDGSGRYTFRAFDFESNNKNPVAIVENEVLNTLRDYSINAQAWTEFTLTEGLTWYTKAAIVGDFERSKDWRPEVPLYNYLNGEFMTDLDVGGRGLNVYNAHNLYTNLFSYFQYEKALAGNHNLNVQVGYSQEENNFEFMNGYRERFPSNILRELDAGSPAVQNSSGSSNSWAIQSLFGRLGYNFNEKYLLEFNMRYDGTSRLSPENRWGAFPSISAGWRLSQEDFIQTVGGNWLDDLKLRASYGELGNQNIGMYPYQDILLFTGAYPFDNSDLSTGVAQTRLTNQNIRWETTKITDIGLDMMIFNGLTLTVDWYRKVTSDILRSSQLTGVVGLDPPTINDGVMQNTGLEINLNYRNYVRNGRFEGLNYEAGFFIDRFRNELIEFGAEEISGYLIRREGLPWNSFFMLEQIGIFQSEEEINGAPRQFNDNTLPGDLRFRDQNGDGVINDDDRIVMGNPFPKFEYSFNFNASWKGFDMSVFLQGVHKRDIFVNNWGRLPFIQGSPPTVEWRERWTPENPSESMPRMYWGWDDAGKTSRNSSFFLEDASYMRIKNIVLGYTLPAGVSGRLGLSRVRAYLSGDNLFTVTNFPGLDPERTGSGNFVNYPQNKIYAFGLQVQL</sequence>
<feature type="domain" description="TonB-dependent receptor plug" evidence="3">
    <location>
        <begin position="223"/>
        <end position="330"/>
    </location>
</feature>
<comment type="caution">
    <text evidence="4">The sequence shown here is derived from an EMBL/GenBank/DDBJ whole genome shotgun (WGS) entry which is preliminary data.</text>
</comment>
<comment type="subcellular location">
    <subcellularLocation>
        <location evidence="1">Cell outer membrane</location>
        <topology evidence="1">Multi-pass membrane protein</topology>
    </subcellularLocation>
</comment>
<keyword evidence="1" id="KW-0813">Transport</keyword>
<feature type="chain" id="PRO_5046438794" evidence="2">
    <location>
        <begin position="32"/>
        <end position="1125"/>
    </location>
</feature>
<dbReference type="Gene3D" id="2.170.130.10">
    <property type="entry name" value="TonB-dependent receptor, plug domain"/>
    <property type="match status" value="1"/>
</dbReference>
<dbReference type="EMBL" id="JBHSJJ010000008">
    <property type="protein sequence ID" value="MFC4873033.1"/>
    <property type="molecule type" value="Genomic_DNA"/>
</dbReference>
<comment type="similarity">
    <text evidence="1">Belongs to the TonB-dependent receptor family.</text>
</comment>
<dbReference type="SUPFAM" id="SSF56935">
    <property type="entry name" value="Porins"/>
    <property type="match status" value="1"/>
</dbReference>
<keyword evidence="1" id="KW-0812">Transmembrane</keyword>
<keyword evidence="1" id="KW-0472">Membrane</keyword>
<dbReference type="Proteomes" id="UP001595818">
    <property type="component" value="Unassembled WGS sequence"/>
</dbReference>
<keyword evidence="1" id="KW-1134">Transmembrane beta strand</keyword>
<evidence type="ECO:0000256" key="1">
    <source>
        <dbReference type="PROSITE-ProRule" id="PRU01360"/>
    </source>
</evidence>
<evidence type="ECO:0000313" key="5">
    <source>
        <dbReference type="Proteomes" id="UP001595818"/>
    </source>
</evidence>
<protein>
    <submittedName>
        <fullName evidence="4">SusC/RagA family TonB-linked outer membrane protein</fullName>
    </submittedName>
</protein>
<keyword evidence="5" id="KW-1185">Reference proteome</keyword>
<reference evidence="5" key="1">
    <citation type="journal article" date="2019" name="Int. J. Syst. Evol. Microbiol.">
        <title>The Global Catalogue of Microorganisms (GCM) 10K type strain sequencing project: providing services to taxonomists for standard genome sequencing and annotation.</title>
        <authorList>
            <consortium name="The Broad Institute Genomics Platform"/>
            <consortium name="The Broad Institute Genome Sequencing Center for Infectious Disease"/>
            <person name="Wu L."/>
            <person name="Ma J."/>
        </authorList>
    </citation>
    <scope>NUCLEOTIDE SEQUENCE [LARGE SCALE GENOMIC DNA]</scope>
    <source>
        <strain evidence="5">CGMCC 4.7466</strain>
    </source>
</reference>
<dbReference type="InterPro" id="IPR008969">
    <property type="entry name" value="CarboxyPept-like_regulatory"/>
</dbReference>
<feature type="signal peptide" evidence="2">
    <location>
        <begin position="1"/>
        <end position="31"/>
    </location>
</feature>
<dbReference type="SUPFAM" id="SSF49464">
    <property type="entry name" value="Carboxypeptidase regulatory domain-like"/>
    <property type="match status" value="1"/>
</dbReference>
<proteinExistence type="inferred from homology"/>
<dbReference type="NCBIfam" id="TIGR04056">
    <property type="entry name" value="OMP_RagA_SusC"/>
    <property type="match status" value="1"/>
</dbReference>
<dbReference type="PROSITE" id="PS52016">
    <property type="entry name" value="TONB_DEPENDENT_REC_3"/>
    <property type="match status" value="1"/>
</dbReference>
<dbReference type="InterPro" id="IPR023997">
    <property type="entry name" value="TonB-dep_OMP_SusC/RagA_CS"/>
</dbReference>
<keyword evidence="1" id="KW-0998">Cell outer membrane</keyword>
<evidence type="ECO:0000256" key="2">
    <source>
        <dbReference type="SAM" id="SignalP"/>
    </source>
</evidence>
<dbReference type="InterPro" id="IPR012910">
    <property type="entry name" value="Plug_dom"/>
</dbReference>